<evidence type="ECO:0000256" key="9">
    <source>
        <dbReference type="ARBA" id="ARBA00023295"/>
    </source>
</evidence>
<dbReference type="GO" id="GO:0003906">
    <property type="term" value="F:DNA-(apurinic or apyrimidinic site) endonuclease activity"/>
    <property type="evidence" value="ECO:0007669"/>
    <property type="project" value="InterPro"/>
</dbReference>
<comment type="similarity">
    <text evidence="2">Belongs to the FPG family.</text>
</comment>
<dbReference type="GO" id="GO:0006284">
    <property type="term" value="P:base-excision repair"/>
    <property type="evidence" value="ECO:0007669"/>
    <property type="project" value="InterPro"/>
</dbReference>
<dbReference type="FunFam" id="1.10.8.50:FF:000009">
    <property type="entry name" value="Formamidopyrimidine-DNA glycosylase"/>
    <property type="match status" value="1"/>
</dbReference>
<dbReference type="GO" id="GO:0016829">
    <property type="term" value="F:lyase activity"/>
    <property type="evidence" value="ECO:0007669"/>
    <property type="project" value="UniProtKB-KW"/>
</dbReference>
<gene>
    <name evidence="12" type="ORF">QBC36DRAFT_205530</name>
</gene>
<keyword evidence="8" id="KW-0511">Multifunctional enzyme</keyword>
<dbReference type="InterPro" id="IPR015886">
    <property type="entry name" value="H2TH_FPG"/>
</dbReference>
<dbReference type="InterPro" id="IPR010979">
    <property type="entry name" value="Ribosomal_uS13-like_H2TH"/>
</dbReference>
<comment type="catalytic activity">
    <reaction evidence="1">
        <text>Hydrolysis of DNA containing ring-opened 7-methylguanine residues, releasing 2,6-diamino-4-hydroxy-5-(N-methyl)formamidopyrimidine.</text>
        <dbReference type="EC" id="3.2.2.23"/>
    </reaction>
</comment>
<keyword evidence="3" id="KW-0227">DNA damage</keyword>
<feature type="compositionally biased region" description="Basic residues" evidence="10">
    <location>
        <begin position="438"/>
        <end position="448"/>
    </location>
</feature>
<comment type="caution">
    <text evidence="12">The sequence shown here is derived from an EMBL/GenBank/DDBJ whole genome shotgun (WGS) entry which is preliminary data.</text>
</comment>
<evidence type="ECO:0000313" key="12">
    <source>
        <dbReference type="EMBL" id="KAK4180124.1"/>
    </source>
</evidence>
<dbReference type="SUPFAM" id="SSF46946">
    <property type="entry name" value="S13-like H2TH domain"/>
    <property type="match status" value="1"/>
</dbReference>
<reference evidence="12" key="1">
    <citation type="journal article" date="2023" name="Mol. Phylogenet. Evol.">
        <title>Genome-scale phylogeny and comparative genomics of the fungal order Sordariales.</title>
        <authorList>
            <person name="Hensen N."/>
            <person name="Bonometti L."/>
            <person name="Westerberg I."/>
            <person name="Brannstrom I.O."/>
            <person name="Guillou S."/>
            <person name="Cros-Aarteil S."/>
            <person name="Calhoun S."/>
            <person name="Haridas S."/>
            <person name="Kuo A."/>
            <person name="Mondo S."/>
            <person name="Pangilinan J."/>
            <person name="Riley R."/>
            <person name="LaButti K."/>
            <person name="Andreopoulos B."/>
            <person name="Lipzen A."/>
            <person name="Chen C."/>
            <person name="Yan M."/>
            <person name="Daum C."/>
            <person name="Ng V."/>
            <person name="Clum A."/>
            <person name="Steindorff A."/>
            <person name="Ohm R.A."/>
            <person name="Martin F."/>
            <person name="Silar P."/>
            <person name="Natvig D.O."/>
            <person name="Lalanne C."/>
            <person name="Gautier V."/>
            <person name="Ament-Velasquez S.L."/>
            <person name="Kruys A."/>
            <person name="Hutchinson M.I."/>
            <person name="Powell A.J."/>
            <person name="Barry K."/>
            <person name="Miller A.N."/>
            <person name="Grigoriev I.V."/>
            <person name="Debuchy R."/>
            <person name="Gladieux P."/>
            <person name="Hiltunen Thoren M."/>
            <person name="Johannesson H."/>
        </authorList>
    </citation>
    <scope>NUCLEOTIDE SEQUENCE</scope>
    <source>
        <strain evidence="12">CBS 892.96</strain>
    </source>
</reference>
<feature type="compositionally biased region" description="Low complexity" evidence="10">
    <location>
        <begin position="378"/>
        <end position="387"/>
    </location>
</feature>
<protein>
    <recommendedName>
        <fullName evidence="11">Formamidopyrimidine-DNA glycosylase catalytic domain-containing protein</fullName>
    </recommendedName>
</protein>
<dbReference type="PANTHER" id="PTHR22993:SF9">
    <property type="entry name" value="FORMAMIDOPYRIMIDINE-DNA GLYCOSYLASE"/>
    <property type="match status" value="1"/>
</dbReference>
<sequence>MPEIAEIARIVHFLRLHLVGKTIKTASAIDDANVFGKVGTTGAQVAAALIDRKVVSSGSQGKYFWITLDKPPHLVMHFGMTGWIQIKGAHTSYSSLYRDTDSPEEAWPPKFTKFHLTTISNPPVEVAFTDPRRFGRVRLVDCPGDSIRQYSPLVENGPDPVVDADRFTLFYFQSKVRSRRTSIKALLLDQTFISGIGNWVADEVLFQSRLHPEQVCNSFTDNQIKTLFEVIRYVCQTAVAKLGDYHQFPADWLFKHRWGKGGKVAKCLPGGEPLAFLTVGGRTSCYAPGLQKKTGDVSSGVKEITAAELEKPTKLKKPPKKEEEGSEAKPTAKRKRKAEDTASPFFYESKSATRQKKIAKAEQNEDDAVKEEDDLASPTTQPKPTTRQRGKTVEINEQGDATVAGEQKLRARREAKVSVKVEEGVEDDPISVESYSNTRRRSARLSGV</sequence>
<evidence type="ECO:0000256" key="4">
    <source>
        <dbReference type="ARBA" id="ARBA00022801"/>
    </source>
</evidence>
<dbReference type="Gene3D" id="3.20.190.10">
    <property type="entry name" value="MutM-like, N-terminal"/>
    <property type="match status" value="1"/>
</dbReference>
<reference evidence="12" key="2">
    <citation type="submission" date="2023-05" db="EMBL/GenBank/DDBJ databases">
        <authorList>
            <consortium name="Lawrence Berkeley National Laboratory"/>
            <person name="Steindorff A."/>
            <person name="Hensen N."/>
            <person name="Bonometti L."/>
            <person name="Westerberg I."/>
            <person name="Brannstrom I.O."/>
            <person name="Guillou S."/>
            <person name="Cros-Aarteil S."/>
            <person name="Calhoun S."/>
            <person name="Haridas S."/>
            <person name="Kuo A."/>
            <person name="Mondo S."/>
            <person name="Pangilinan J."/>
            <person name="Riley R."/>
            <person name="Labutti K."/>
            <person name="Andreopoulos B."/>
            <person name="Lipzen A."/>
            <person name="Chen C."/>
            <person name="Yanf M."/>
            <person name="Daum C."/>
            <person name="Ng V."/>
            <person name="Clum A."/>
            <person name="Ohm R."/>
            <person name="Martin F."/>
            <person name="Silar P."/>
            <person name="Natvig D."/>
            <person name="Lalanne C."/>
            <person name="Gautier V."/>
            <person name="Ament-Velasquez S.L."/>
            <person name="Kruys A."/>
            <person name="Hutchinson M.I."/>
            <person name="Powell A.J."/>
            <person name="Barry K."/>
            <person name="Miller A.N."/>
            <person name="Grigoriev I.V."/>
            <person name="Debuchy R."/>
            <person name="Gladieux P."/>
            <person name="Thoren M.H."/>
            <person name="Johannesson H."/>
        </authorList>
    </citation>
    <scope>NUCLEOTIDE SEQUENCE</scope>
    <source>
        <strain evidence="12">CBS 892.96</strain>
    </source>
</reference>
<dbReference type="Gene3D" id="1.10.8.50">
    <property type="match status" value="1"/>
</dbReference>
<feature type="region of interest" description="Disordered" evidence="10">
    <location>
        <begin position="292"/>
        <end position="448"/>
    </location>
</feature>
<evidence type="ECO:0000256" key="8">
    <source>
        <dbReference type="ARBA" id="ARBA00023268"/>
    </source>
</evidence>
<dbReference type="SMART" id="SM00898">
    <property type="entry name" value="Fapy_DNA_glyco"/>
    <property type="match status" value="1"/>
</dbReference>
<dbReference type="SUPFAM" id="SSF81624">
    <property type="entry name" value="N-terminal domain of MutM-like DNA repair proteins"/>
    <property type="match status" value="1"/>
</dbReference>
<keyword evidence="13" id="KW-1185">Reference proteome</keyword>
<dbReference type="SMART" id="SM01232">
    <property type="entry name" value="H2TH"/>
    <property type="match status" value="1"/>
</dbReference>
<keyword evidence="7" id="KW-0456">Lyase</keyword>
<evidence type="ECO:0000256" key="2">
    <source>
        <dbReference type="ARBA" id="ARBA00009409"/>
    </source>
</evidence>
<evidence type="ECO:0000259" key="11">
    <source>
        <dbReference type="PROSITE" id="PS51068"/>
    </source>
</evidence>
<accession>A0AAN6WDQ4</accession>
<keyword evidence="5" id="KW-0238">DNA-binding</keyword>
<dbReference type="Pfam" id="PF06831">
    <property type="entry name" value="H2TH"/>
    <property type="match status" value="1"/>
</dbReference>
<feature type="compositionally biased region" description="Basic and acidic residues" evidence="10">
    <location>
        <begin position="407"/>
        <end position="423"/>
    </location>
</feature>
<dbReference type="Pfam" id="PF01149">
    <property type="entry name" value="Fapy_DNA_glyco"/>
    <property type="match status" value="1"/>
</dbReference>
<dbReference type="GO" id="GO:0008270">
    <property type="term" value="F:zinc ion binding"/>
    <property type="evidence" value="ECO:0007669"/>
    <property type="project" value="InterPro"/>
</dbReference>
<evidence type="ECO:0000256" key="7">
    <source>
        <dbReference type="ARBA" id="ARBA00023239"/>
    </source>
</evidence>
<dbReference type="GO" id="GO:0003684">
    <property type="term" value="F:damaged DNA binding"/>
    <property type="evidence" value="ECO:0007669"/>
    <property type="project" value="InterPro"/>
</dbReference>
<organism evidence="12 13">
    <name type="scientific">Triangularia setosa</name>
    <dbReference type="NCBI Taxonomy" id="2587417"/>
    <lineage>
        <taxon>Eukaryota</taxon>
        <taxon>Fungi</taxon>
        <taxon>Dikarya</taxon>
        <taxon>Ascomycota</taxon>
        <taxon>Pezizomycotina</taxon>
        <taxon>Sordariomycetes</taxon>
        <taxon>Sordariomycetidae</taxon>
        <taxon>Sordariales</taxon>
        <taxon>Podosporaceae</taxon>
        <taxon>Triangularia</taxon>
    </lineage>
</organism>
<evidence type="ECO:0000256" key="10">
    <source>
        <dbReference type="SAM" id="MobiDB-lite"/>
    </source>
</evidence>
<evidence type="ECO:0000313" key="13">
    <source>
        <dbReference type="Proteomes" id="UP001302321"/>
    </source>
</evidence>
<keyword evidence="4" id="KW-0378">Hydrolase</keyword>
<dbReference type="AlphaFoldDB" id="A0AAN6WDQ4"/>
<keyword evidence="9" id="KW-0326">Glycosidase</keyword>
<dbReference type="Proteomes" id="UP001302321">
    <property type="component" value="Unassembled WGS sequence"/>
</dbReference>
<evidence type="ECO:0000256" key="1">
    <source>
        <dbReference type="ARBA" id="ARBA00001668"/>
    </source>
</evidence>
<feature type="compositionally biased region" description="Acidic residues" evidence="10">
    <location>
        <begin position="364"/>
        <end position="375"/>
    </location>
</feature>
<dbReference type="EMBL" id="MU866104">
    <property type="protein sequence ID" value="KAK4180124.1"/>
    <property type="molecule type" value="Genomic_DNA"/>
</dbReference>
<dbReference type="GO" id="GO:0008534">
    <property type="term" value="F:oxidized purine nucleobase lesion DNA N-glycosylase activity"/>
    <property type="evidence" value="ECO:0007669"/>
    <property type="project" value="UniProtKB-EC"/>
</dbReference>
<dbReference type="GO" id="GO:0005634">
    <property type="term" value="C:nucleus"/>
    <property type="evidence" value="ECO:0007669"/>
    <property type="project" value="TreeGrafter"/>
</dbReference>
<dbReference type="PANTHER" id="PTHR22993">
    <property type="entry name" value="FORMAMIDOPYRIMIDINE-DNA GLYCOSYLASE"/>
    <property type="match status" value="1"/>
</dbReference>
<evidence type="ECO:0000256" key="5">
    <source>
        <dbReference type="ARBA" id="ARBA00023125"/>
    </source>
</evidence>
<evidence type="ECO:0000256" key="6">
    <source>
        <dbReference type="ARBA" id="ARBA00023204"/>
    </source>
</evidence>
<name>A0AAN6WDQ4_9PEZI</name>
<dbReference type="PROSITE" id="PS51068">
    <property type="entry name" value="FPG_CAT"/>
    <property type="match status" value="1"/>
</dbReference>
<dbReference type="InterPro" id="IPR012319">
    <property type="entry name" value="FPG_cat"/>
</dbReference>
<dbReference type="InterPro" id="IPR035937">
    <property type="entry name" value="FPG_N"/>
</dbReference>
<proteinExistence type="inferred from homology"/>
<dbReference type="CDD" id="cd08972">
    <property type="entry name" value="PF_Nei_N"/>
    <property type="match status" value="1"/>
</dbReference>
<feature type="domain" description="Formamidopyrimidine-DNA glycosylase catalytic" evidence="11">
    <location>
        <begin position="2"/>
        <end position="135"/>
    </location>
</feature>
<keyword evidence="6" id="KW-0234">DNA repair</keyword>
<evidence type="ECO:0000256" key="3">
    <source>
        <dbReference type="ARBA" id="ARBA00022763"/>
    </source>
</evidence>